<dbReference type="EMBL" id="LLXJ01002911">
    <property type="protein sequence ID" value="PKB97935.1"/>
    <property type="molecule type" value="Genomic_DNA"/>
</dbReference>
<dbReference type="OrthoDB" id="10308177at2759"/>
<accession>A0A2I1FFF9</accession>
<reference evidence="1 2" key="1">
    <citation type="submission" date="2016-04" db="EMBL/GenBank/DDBJ databases">
        <title>Genome analyses suggest a sexual origin of heterokaryosis in a supposedly ancient asexual fungus.</title>
        <authorList>
            <person name="Ropars J."/>
            <person name="Sedzielewska K."/>
            <person name="Noel J."/>
            <person name="Charron P."/>
            <person name="Farinelli L."/>
            <person name="Marton T."/>
            <person name="Kruger M."/>
            <person name="Pelin A."/>
            <person name="Brachmann A."/>
            <person name="Corradi N."/>
        </authorList>
    </citation>
    <scope>NUCLEOTIDE SEQUENCE [LARGE SCALE GENOMIC DNA]</scope>
    <source>
        <strain evidence="1 2">A5</strain>
    </source>
</reference>
<evidence type="ECO:0000313" key="1">
    <source>
        <dbReference type="EMBL" id="PKB97935.1"/>
    </source>
</evidence>
<name>A0A2I1FFF9_9GLOM</name>
<gene>
    <name evidence="1" type="ORF">RhiirA5_432262</name>
</gene>
<dbReference type="InterPro" id="IPR032675">
    <property type="entry name" value="LRR_dom_sf"/>
</dbReference>
<dbReference type="AlphaFoldDB" id="A0A2I1FFF9"/>
<dbReference type="VEuPathDB" id="FungiDB:RhiirA1_454350"/>
<reference evidence="1 2" key="2">
    <citation type="submission" date="2017-09" db="EMBL/GenBank/DDBJ databases">
        <title>Extensive intraspecific genome diversity in a model arbuscular mycorrhizal fungus.</title>
        <authorList>
            <person name="Chen E.C."/>
            <person name="Morin E."/>
            <person name="Beaudet D."/>
            <person name="Noel J."/>
            <person name="Ndikumana S."/>
            <person name="Charron P."/>
            <person name="St-Onge C."/>
            <person name="Giorgi J."/>
            <person name="Grigoriev I.V."/>
            <person name="Roux C."/>
            <person name="Martin F.M."/>
            <person name="Corradi N."/>
        </authorList>
    </citation>
    <scope>NUCLEOTIDE SEQUENCE [LARGE SCALE GENOMIC DNA]</scope>
    <source>
        <strain evidence="1 2">A5</strain>
    </source>
</reference>
<protein>
    <submittedName>
        <fullName evidence="1">Uncharacterized protein</fullName>
    </submittedName>
</protein>
<sequence>MTVPILWNNPIKLLDLFPKTRSYKLYFWKHMNLYSLEFMIKKAVNYEESKIINLGKEILDLFNKYTKFVSLYVQNLHHNNIIEAIINRSIKKLKYIEFDIRKSGINRLIEVQKIFREVDFTYYPIDSSNPEIVEESLIKCSNTIQYDDGSLLQAIYQNCPNLRYLKLTLNDRNISEFENVLINCQYLMGLVIREYYDSCYSKVLTSFLGNWKDRHSILLHAYSARGDPKNQQLKDLLQSYKVKCIIKKYETCGGFEDFEWINKLGTIL</sequence>
<evidence type="ECO:0000313" key="2">
    <source>
        <dbReference type="Proteomes" id="UP000232722"/>
    </source>
</evidence>
<proteinExistence type="predicted"/>
<dbReference type="Proteomes" id="UP000232722">
    <property type="component" value="Unassembled WGS sequence"/>
</dbReference>
<comment type="caution">
    <text evidence="1">The sequence shown here is derived from an EMBL/GenBank/DDBJ whole genome shotgun (WGS) entry which is preliminary data.</text>
</comment>
<organism evidence="1 2">
    <name type="scientific">Rhizophagus irregularis</name>
    <dbReference type="NCBI Taxonomy" id="588596"/>
    <lineage>
        <taxon>Eukaryota</taxon>
        <taxon>Fungi</taxon>
        <taxon>Fungi incertae sedis</taxon>
        <taxon>Mucoromycota</taxon>
        <taxon>Glomeromycotina</taxon>
        <taxon>Glomeromycetes</taxon>
        <taxon>Glomerales</taxon>
        <taxon>Glomeraceae</taxon>
        <taxon>Rhizophagus</taxon>
    </lineage>
</organism>
<dbReference type="Gene3D" id="3.80.10.10">
    <property type="entry name" value="Ribonuclease Inhibitor"/>
    <property type="match status" value="1"/>
</dbReference>